<sequence length="370" mass="40261">MDALDDIKSKGRQGKAVINMSFVYELNNKLPDRFFRLFRDLLQKLDAENVVLVAAAGNDAYKKDKNGKIELDEGILVNKYPAKFADPSDKHGGLLNLIVVSASNFKTQSGCNVKKLIQHFARRIAVRYHPVATEDMRPVIWNGQVGEHSCLSEYAAKGKEDWVNIYPTIKNDLADELPNQGESVGSCSSGQTGSSAKRLRQSAGDGGGSCPHVPGSSGPGKTIVWEEGPSAPECAADDHCGGELCKGYHCDPDPEIPHPPDYYDPKDPENPHNQPAPPLEEPEPTSTTTSTPPTETPDPPVDTVVVCVGRTIEALWVNAPCSGGKDIGIGSINNFLEICDIADNKETTDICDFEMTFINRGPEFWGKYSF</sequence>
<organism evidence="4 5">
    <name type="scientific">Aspergillus nanangensis</name>
    <dbReference type="NCBI Taxonomy" id="2582783"/>
    <lineage>
        <taxon>Eukaryota</taxon>
        <taxon>Fungi</taxon>
        <taxon>Dikarya</taxon>
        <taxon>Ascomycota</taxon>
        <taxon>Pezizomycotina</taxon>
        <taxon>Eurotiomycetes</taxon>
        <taxon>Eurotiomycetidae</taxon>
        <taxon>Eurotiales</taxon>
        <taxon>Aspergillaceae</taxon>
        <taxon>Aspergillus</taxon>
        <taxon>Aspergillus subgen. Circumdati</taxon>
    </lineage>
</organism>
<name>A0AAD4CFK0_ASPNN</name>
<dbReference type="Gene3D" id="3.40.50.200">
    <property type="entry name" value="Peptidase S8/S53 domain"/>
    <property type="match status" value="1"/>
</dbReference>
<dbReference type="EMBL" id="VCAU01000113">
    <property type="protein sequence ID" value="KAF9884747.1"/>
    <property type="molecule type" value="Genomic_DNA"/>
</dbReference>
<feature type="compositionally biased region" description="Basic and acidic residues" evidence="3">
    <location>
        <begin position="256"/>
        <end position="270"/>
    </location>
</feature>
<feature type="region of interest" description="Disordered" evidence="3">
    <location>
        <begin position="176"/>
        <end position="233"/>
    </location>
</feature>
<keyword evidence="2" id="KW-0865">Zymogen</keyword>
<dbReference type="SUPFAM" id="SSF52743">
    <property type="entry name" value="Subtilisin-like"/>
    <property type="match status" value="1"/>
</dbReference>
<evidence type="ECO:0000313" key="5">
    <source>
        <dbReference type="Proteomes" id="UP001194746"/>
    </source>
</evidence>
<keyword evidence="1" id="KW-0732">Signal</keyword>
<evidence type="ECO:0000256" key="3">
    <source>
        <dbReference type="SAM" id="MobiDB-lite"/>
    </source>
</evidence>
<dbReference type="Proteomes" id="UP001194746">
    <property type="component" value="Unassembled WGS sequence"/>
</dbReference>
<comment type="caution">
    <text evidence="4">The sequence shown here is derived from an EMBL/GenBank/DDBJ whole genome shotgun (WGS) entry which is preliminary data.</text>
</comment>
<evidence type="ECO:0000256" key="1">
    <source>
        <dbReference type="ARBA" id="ARBA00022729"/>
    </source>
</evidence>
<proteinExistence type="predicted"/>
<reference evidence="4" key="2">
    <citation type="submission" date="2020-02" db="EMBL/GenBank/DDBJ databases">
        <authorList>
            <person name="Gilchrist C.L.M."/>
            <person name="Chooi Y.-H."/>
        </authorList>
    </citation>
    <scope>NUCLEOTIDE SEQUENCE</scope>
    <source>
        <strain evidence="4">MST-FP2251</strain>
    </source>
</reference>
<evidence type="ECO:0000313" key="4">
    <source>
        <dbReference type="EMBL" id="KAF9884747.1"/>
    </source>
</evidence>
<accession>A0AAD4CFK0</accession>
<dbReference type="GO" id="GO:0004252">
    <property type="term" value="F:serine-type endopeptidase activity"/>
    <property type="evidence" value="ECO:0007669"/>
    <property type="project" value="InterPro"/>
</dbReference>
<gene>
    <name evidence="4" type="ORF">FE257_001309</name>
</gene>
<feature type="compositionally biased region" description="Polar residues" evidence="3">
    <location>
        <begin position="180"/>
        <end position="195"/>
    </location>
</feature>
<evidence type="ECO:0008006" key="6">
    <source>
        <dbReference type="Google" id="ProtNLM"/>
    </source>
</evidence>
<protein>
    <recommendedName>
        <fullName evidence="6">Peptidase S8/S53 domain-containing protein</fullName>
    </recommendedName>
</protein>
<keyword evidence="5" id="KW-1185">Reference proteome</keyword>
<feature type="region of interest" description="Disordered" evidence="3">
    <location>
        <begin position="256"/>
        <end position="301"/>
    </location>
</feature>
<dbReference type="InterPro" id="IPR036852">
    <property type="entry name" value="Peptidase_S8/S53_dom_sf"/>
</dbReference>
<evidence type="ECO:0000256" key="2">
    <source>
        <dbReference type="ARBA" id="ARBA00023145"/>
    </source>
</evidence>
<feature type="compositionally biased region" description="Low complexity" evidence="3">
    <location>
        <begin position="284"/>
        <end position="293"/>
    </location>
</feature>
<dbReference type="GO" id="GO:0006508">
    <property type="term" value="P:proteolysis"/>
    <property type="evidence" value="ECO:0007669"/>
    <property type="project" value="InterPro"/>
</dbReference>
<dbReference type="AlphaFoldDB" id="A0AAD4CFK0"/>
<reference evidence="4" key="1">
    <citation type="journal article" date="2019" name="Beilstein J. Org. Chem.">
        <title>Nanangenines: drimane sesquiterpenoids as the dominant metabolite cohort of a novel Australian fungus, Aspergillus nanangensis.</title>
        <authorList>
            <person name="Lacey H.J."/>
            <person name="Gilchrist C.L.M."/>
            <person name="Crombie A."/>
            <person name="Kalaitzis J.A."/>
            <person name="Vuong D."/>
            <person name="Rutledge P.J."/>
            <person name="Turner P."/>
            <person name="Pitt J.I."/>
            <person name="Lacey E."/>
            <person name="Chooi Y.H."/>
            <person name="Piggott A.M."/>
        </authorList>
    </citation>
    <scope>NUCLEOTIDE SEQUENCE</scope>
    <source>
        <strain evidence="4">MST-FP2251</strain>
    </source>
</reference>